<keyword evidence="2 4" id="KW-0378">Hydrolase</keyword>
<reference evidence="5" key="1">
    <citation type="journal article" date="2019" name="Int. J. Syst. Evol. Microbiol.">
        <title>The Global Catalogue of Microorganisms (GCM) 10K type strain sequencing project: providing services to taxonomists for standard genome sequencing and annotation.</title>
        <authorList>
            <consortium name="The Broad Institute Genomics Platform"/>
            <consortium name="The Broad Institute Genome Sequencing Center for Infectious Disease"/>
            <person name="Wu L."/>
            <person name="Ma J."/>
        </authorList>
    </citation>
    <scope>NUCLEOTIDE SEQUENCE [LARGE SCALE GENOMIC DNA]</scope>
    <source>
        <strain evidence="5">CGMCC 1.10759</strain>
    </source>
</reference>
<dbReference type="PROSITE" id="PS01173">
    <property type="entry name" value="LIPASE_GDXG_HIS"/>
    <property type="match status" value="1"/>
</dbReference>
<comment type="caution">
    <text evidence="4">The sequence shown here is derived from an EMBL/GenBank/DDBJ whole genome shotgun (WGS) entry which is preliminary data.</text>
</comment>
<dbReference type="InterPro" id="IPR050300">
    <property type="entry name" value="GDXG_lipolytic_enzyme"/>
</dbReference>
<dbReference type="Proteomes" id="UP001595904">
    <property type="component" value="Unassembled WGS sequence"/>
</dbReference>
<evidence type="ECO:0000259" key="3">
    <source>
        <dbReference type="Pfam" id="PF07859"/>
    </source>
</evidence>
<sequence>MSSTQLTDDGLDPEIRRFVKLMGQRWRQHPPLDKVSFPEARRIAEEVRSAWTRGGPKMARTEELRVPAPEGPVRVRIHDPLNDGLRPAFVYLHGGGWTIFSIDTHDRLMREYAARSGMIVIAVDYSLSPESRFPRAIDEAVAVVRWLREKGTSYGVDPHRIAVGGDSAGAAMTISTCIKLRDAGETDAVKAMVLNYGAYDATCDNESYKRYGEGGYMWDHGEMAAFWRNYLGDTPMTDPLACPIHADVRNLPPAFSAVPDCDVMYEEAMAMAEKLRRAGVKSHIAVYAGATHSFLEAVSIARIADRAFTEAARWLRDTLNS</sequence>
<dbReference type="InterPro" id="IPR029058">
    <property type="entry name" value="AB_hydrolase_fold"/>
</dbReference>
<dbReference type="Gene3D" id="3.40.50.1820">
    <property type="entry name" value="alpha/beta hydrolase"/>
    <property type="match status" value="1"/>
</dbReference>
<evidence type="ECO:0000256" key="2">
    <source>
        <dbReference type="ARBA" id="ARBA00022801"/>
    </source>
</evidence>
<dbReference type="PANTHER" id="PTHR48081">
    <property type="entry name" value="AB HYDROLASE SUPERFAMILY PROTEIN C4A8.06C"/>
    <property type="match status" value="1"/>
</dbReference>
<comment type="similarity">
    <text evidence="1">Belongs to the 'GDXG' lipolytic enzyme family.</text>
</comment>
<evidence type="ECO:0000313" key="4">
    <source>
        <dbReference type="EMBL" id="MFC4311469.1"/>
    </source>
</evidence>
<keyword evidence="5" id="KW-1185">Reference proteome</keyword>
<evidence type="ECO:0000256" key="1">
    <source>
        <dbReference type="ARBA" id="ARBA00010515"/>
    </source>
</evidence>
<evidence type="ECO:0000313" key="5">
    <source>
        <dbReference type="Proteomes" id="UP001595904"/>
    </source>
</evidence>
<dbReference type="InterPro" id="IPR002168">
    <property type="entry name" value="Lipase_GDXG_HIS_AS"/>
</dbReference>
<name>A0ABV8SYP7_9GAMM</name>
<protein>
    <submittedName>
        <fullName evidence="4">Alpha/beta hydrolase</fullName>
    </submittedName>
</protein>
<gene>
    <name evidence="4" type="ORF">ACFPN2_20380</name>
</gene>
<dbReference type="InterPro" id="IPR013094">
    <property type="entry name" value="AB_hydrolase_3"/>
</dbReference>
<dbReference type="Pfam" id="PF07859">
    <property type="entry name" value="Abhydrolase_3"/>
    <property type="match status" value="1"/>
</dbReference>
<organism evidence="4 5">
    <name type="scientific">Steroidobacter flavus</name>
    <dbReference type="NCBI Taxonomy" id="1842136"/>
    <lineage>
        <taxon>Bacteria</taxon>
        <taxon>Pseudomonadati</taxon>
        <taxon>Pseudomonadota</taxon>
        <taxon>Gammaproteobacteria</taxon>
        <taxon>Steroidobacterales</taxon>
        <taxon>Steroidobacteraceae</taxon>
        <taxon>Steroidobacter</taxon>
    </lineage>
</organism>
<dbReference type="GO" id="GO:0016787">
    <property type="term" value="F:hydrolase activity"/>
    <property type="evidence" value="ECO:0007669"/>
    <property type="project" value="UniProtKB-KW"/>
</dbReference>
<proteinExistence type="inferred from homology"/>
<accession>A0ABV8SYP7</accession>
<dbReference type="EMBL" id="JBHSDU010000003">
    <property type="protein sequence ID" value="MFC4311469.1"/>
    <property type="molecule type" value="Genomic_DNA"/>
</dbReference>
<dbReference type="SUPFAM" id="SSF53474">
    <property type="entry name" value="alpha/beta-Hydrolases"/>
    <property type="match status" value="1"/>
</dbReference>
<dbReference type="PANTHER" id="PTHR48081:SF8">
    <property type="entry name" value="ALPHA_BETA HYDROLASE FOLD-3 DOMAIN-CONTAINING PROTEIN-RELATED"/>
    <property type="match status" value="1"/>
</dbReference>
<dbReference type="RefSeq" id="WP_380599843.1">
    <property type="nucleotide sequence ID" value="NZ_JBHSDU010000003.1"/>
</dbReference>
<feature type="domain" description="Alpha/beta hydrolase fold-3" evidence="3">
    <location>
        <begin position="89"/>
        <end position="295"/>
    </location>
</feature>